<dbReference type="CDD" id="cd00067">
    <property type="entry name" value="GAL4"/>
    <property type="match status" value="1"/>
</dbReference>
<dbReference type="Pfam" id="PF00172">
    <property type="entry name" value="Zn_clus"/>
    <property type="match status" value="1"/>
</dbReference>
<evidence type="ECO:0000256" key="3">
    <source>
        <dbReference type="SAM" id="MobiDB-lite"/>
    </source>
</evidence>
<evidence type="ECO:0000259" key="4">
    <source>
        <dbReference type="PROSITE" id="PS50048"/>
    </source>
</evidence>
<dbReference type="Pfam" id="PF04082">
    <property type="entry name" value="Fungal_trans"/>
    <property type="match status" value="1"/>
</dbReference>
<dbReference type="SMART" id="SM00906">
    <property type="entry name" value="Fungal_trans"/>
    <property type="match status" value="1"/>
</dbReference>
<sequence length="803" mass="85910">MPSKRRLTETETPGDPSDAPSDPPPSLPPPGQQQAPVKRQRVSRACDQCRAARERCDGKQPECHPCIAQNRPCTYEVSPKKRGVQTGYIRTLELALGCIFEKIPGSEDTLTALLARERSQGHLVLTGKDPSEADRLQKRWRQSRAHTVIERILSGEALPSPGLDDTSPLTDTNDLDRAVRADGNPDSAALDPEATSQRNAVAPTSSSTQYPPPTSNHGPTGSSTPGLTQPDGVAQLSHLGPRRLKLPSDHWRLLDVYFSYTHSWLPILEKQALFQASYLYPDHGFTVDPLDTSSAVHAELWAALALASCQDAAGPKRLQDGHASAVTSSPSHIYNTARGLIPAEDGPFQVNHARALVLLSLVNLAQGRLSGAGLLIGSAIRILFDLDAAQGVPPTNPGPATNLTWMACFVVDAMLSIVRHRPPHLRSEHLDTLPLASENGPDQWEPWTACDGFGLGSAAGSRASRSPAFCSSTFNALYSIVQAVAREVSLDRRGLLPEKLDGLLSRLQQAVGPSSPFGEFVTSQACGTISAPTPYIVRAMYLWASALAEPYSETPLPSLQDTLDSFQRQFGRHGMPPIIHVVIASLANDEFLLRCSENNRRRVAVLVSSYSAPWQSGDRNPSGSGRSPSISSSLQPSQGQLASPARSSLSHSPVIRFPTPNMSSFFSRQPSTTPRHEAPESNRAYDSFLTPTVTGSYPFADGPVGMVQGTDANMRHAGPGVPPMPDSLAGPTMSGMHRSHPSSSALISPSAFGTSPDFDALLDDLASIEGVDAVDADAQFMTNLGFAPGCDITEILTRGFGGA</sequence>
<dbReference type="PANTHER" id="PTHR47655:SF2">
    <property type="entry name" value="QUINIC ACID UTILIZATION ACTIVATOR"/>
    <property type="match status" value="1"/>
</dbReference>
<feature type="compositionally biased region" description="Pro residues" evidence="3">
    <location>
        <begin position="21"/>
        <end position="31"/>
    </location>
</feature>
<organism evidence="5 6">
    <name type="scientific">Humicola insolens</name>
    <name type="common">Soft-rot fungus</name>
    <dbReference type="NCBI Taxonomy" id="85995"/>
    <lineage>
        <taxon>Eukaryota</taxon>
        <taxon>Fungi</taxon>
        <taxon>Dikarya</taxon>
        <taxon>Ascomycota</taxon>
        <taxon>Pezizomycotina</taxon>
        <taxon>Sordariomycetes</taxon>
        <taxon>Sordariomycetidae</taxon>
        <taxon>Sordariales</taxon>
        <taxon>Chaetomiaceae</taxon>
        <taxon>Mycothermus</taxon>
    </lineage>
</organism>
<dbReference type="EMBL" id="JAZGSY010000278">
    <property type="protein sequence ID" value="KAL1837616.1"/>
    <property type="molecule type" value="Genomic_DNA"/>
</dbReference>
<dbReference type="SMART" id="SM00066">
    <property type="entry name" value="GAL4"/>
    <property type="match status" value="1"/>
</dbReference>
<evidence type="ECO:0000313" key="5">
    <source>
        <dbReference type="EMBL" id="KAL1837616.1"/>
    </source>
</evidence>
<feature type="region of interest" description="Disordered" evidence="3">
    <location>
        <begin position="613"/>
        <end position="684"/>
    </location>
</feature>
<evidence type="ECO:0000313" key="6">
    <source>
        <dbReference type="Proteomes" id="UP001583172"/>
    </source>
</evidence>
<dbReference type="InterPro" id="IPR001138">
    <property type="entry name" value="Zn2Cys6_DnaBD"/>
</dbReference>
<feature type="compositionally biased region" description="Polar residues" evidence="3">
    <location>
        <begin position="660"/>
        <end position="673"/>
    </location>
</feature>
<feature type="region of interest" description="Disordered" evidence="3">
    <location>
        <begin position="151"/>
        <end position="234"/>
    </location>
</feature>
<dbReference type="PANTHER" id="PTHR47655">
    <property type="entry name" value="QUINIC ACID UTILIZATION ACTIVATOR"/>
    <property type="match status" value="1"/>
</dbReference>
<dbReference type="InterPro" id="IPR036864">
    <property type="entry name" value="Zn2-C6_fun-type_DNA-bd_sf"/>
</dbReference>
<feature type="region of interest" description="Disordered" evidence="3">
    <location>
        <begin position="1"/>
        <end position="41"/>
    </location>
</feature>
<evidence type="ECO:0000256" key="1">
    <source>
        <dbReference type="ARBA" id="ARBA00022723"/>
    </source>
</evidence>
<dbReference type="SUPFAM" id="SSF57701">
    <property type="entry name" value="Zn2/Cys6 DNA-binding domain"/>
    <property type="match status" value="1"/>
</dbReference>
<protein>
    <recommendedName>
        <fullName evidence="4">Zn(2)-C6 fungal-type domain-containing protein</fullName>
    </recommendedName>
</protein>
<keyword evidence="1" id="KW-0479">Metal-binding</keyword>
<dbReference type="PROSITE" id="PS50048">
    <property type="entry name" value="ZN2_CY6_FUNGAL_2"/>
    <property type="match status" value="1"/>
</dbReference>
<feature type="compositionally biased region" description="Low complexity" evidence="3">
    <location>
        <begin position="616"/>
        <end position="644"/>
    </location>
</feature>
<proteinExistence type="predicted"/>
<feature type="domain" description="Zn(2)-C6 fungal-type" evidence="4">
    <location>
        <begin position="45"/>
        <end position="75"/>
    </location>
</feature>
<dbReference type="Gene3D" id="4.10.240.10">
    <property type="entry name" value="Zn(2)-C6 fungal-type DNA-binding domain"/>
    <property type="match status" value="1"/>
</dbReference>
<dbReference type="InterPro" id="IPR007219">
    <property type="entry name" value="XnlR_reg_dom"/>
</dbReference>
<dbReference type="CDD" id="cd12148">
    <property type="entry name" value="fungal_TF_MHR"/>
    <property type="match status" value="1"/>
</dbReference>
<keyword evidence="2" id="KW-0539">Nucleus</keyword>
<dbReference type="InterPro" id="IPR052783">
    <property type="entry name" value="Metabolic/Drug-Res_Regulator"/>
</dbReference>
<comment type="caution">
    <text evidence="5">The sequence shown here is derived from an EMBL/GenBank/DDBJ whole genome shotgun (WGS) entry which is preliminary data.</text>
</comment>
<keyword evidence="6" id="KW-1185">Reference proteome</keyword>
<dbReference type="PROSITE" id="PS00463">
    <property type="entry name" value="ZN2_CY6_FUNGAL_1"/>
    <property type="match status" value="1"/>
</dbReference>
<accession>A0ABR3V878</accession>
<evidence type="ECO:0000256" key="2">
    <source>
        <dbReference type="ARBA" id="ARBA00023242"/>
    </source>
</evidence>
<feature type="compositionally biased region" description="Polar residues" evidence="3">
    <location>
        <begin position="216"/>
        <end position="227"/>
    </location>
</feature>
<dbReference type="Proteomes" id="UP001583172">
    <property type="component" value="Unassembled WGS sequence"/>
</dbReference>
<gene>
    <name evidence="5" type="ORF">VTJ49DRAFT_3577</name>
</gene>
<name>A0ABR3V878_HUMIN</name>
<reference evidence="5 6" key="1">
    <citation type="journal article" date="2024" name="Commun. Biol.">
        <title>Comparative genomic analysis of thermophilic fungi reveals convergent evolutionary adaptations and gene losses.</title>
        <authorList>
            <person name="Steindorff A.S."/>
            <person name="Aguilar-Pontes M.V."/>
            <person name="Robinson A.J."/>
            <person name="Andreopoulos B."/>
            <person name="LaButti K."/>
            <person name="Kuo A."/>
            <person name="Mondo S."/>
            <person name="Riley R."/>
            <person name="Otillar R."/>
            <person name="Haridas S."/>
            <person name="Lipzen A."/>
            <person name="Grimwood J."/>
            <person name="Schmutz J."/>
            <person name="Clum A."/>
            <person name="Reid I.D."/>
            <person name="Moisan M.C."/>
            <person name="Butler G."/>
            <person name="Nguyen T.T.M."/>
            <person name="Dewar K."/>
            <person name="Conant G."/>
            <person name="Drula E."/>
            <person name="Henrissat B."/>
            <person name="Hansel C."/>
            <person name="Singer S."/>
            <person name="Hutchinson M.I."/>
            <person name="de Vries R.P."/>
            <person name="Natvig D.O."/>
            <person name="Powell A.J."/>
            <person name="Tsang A."/>
            <person name="Grigoriev I.V."/>
        </authorList>
    </citation>
    <scope>NUCLEOTIDE SEQUENCE [LARGE SCALE GENOMIC DNA]</scope>
    <source>
        <strain evidence="5 6">CBS 620.91</strain>
    </source>
</reference>